<evidence type="ECO:0000313" key="1">
    <source>
        <dbReference type="EMBL" id="KAH0469500.1"/>
    </source>
</evidence>
<evidence type="ECO:0000313" key="2">
    <source>
        <dbReference type="Proteomes" id="UP000775213"/>
    </source>
</evidence>
<dbReference type="InterPro" id="IPR053307">
    <property type="entry name" value="Mitochondrial_IM_protease"/>
</dbReference>
<organism evidence="1 2">
    <name type="scientific">Dendrobium chrysotoxum</name>
    <name type="common">Orchid</name>
    <dbReference type="NCBI Taxonomy" id="161865"/>
    <lineage>
        <taxon>Eukaryota</taxon>
        <taxon>Viridiplantae</taxon>
        <taxon>Streptophyta</taxon>
        <taxon>Embryophyta</taxon>
        <taxon>Tracheophyta</taxon>
        <taxon>Spermatophyta</taxon>
        <taxon>Magnoliopsida</taxon>
        <taxon>Liliopsida</taxon>
        <taxon>Asparagales</taxon>
        <taxon>Orchidaceae</taxon>
        <taxon>Epidendroideae</taxon>
        <taxon>Malaxideae</taxon>
        <taxon>Dendrobiinae</taxon>
        <taxon>Dendrobium</taxon>
    </lineage>
</organism>
<dbReference type="PANTHER" id="PTHR47040:SF1">
    <property type="entry name" value="MITOCHONDRIAL ATP-INDEPENDENT INNER MEMBRANE PROTEASE SUBUNIT 2"/>
    <property type="match status" value="1"/>
</dbReference>
<gene>
    <name evidence="1" type="ORF">IEQ34_001058</name>
</gene>
<dbReference type="AlphaFoldDB" id="A0AAV7H5U1"/>
<dbReference type="Gene3D" id="2.10.109.10">
    <property type="entry name" value="Umud Fragment, subunit A"/>
    <property type="match status" value="1"/>
</dbReference>
<dbReference type="GO" id="GO:0006465">
    <property type="term" value="P:signal peptide processing"/>
    <property type="evidence" value="ECO:0007669"/>
    <property type="project" value="InterPro"/>
</dbReference>
<dbReference type="SUPFAM" id="SSF51306">
    <property type="entry name" value="LexA/Signal peptidase"/>
    <property type="match status" value="1"/>
</dbReference>
<accession>A0AAV7H5U1</accession>
<sequence>MTRTKVIGGQVGRASINFKGLAHEAYPSTLPFYNLSRGNMQVFIGDVVVMKDPEKPSDCIVRRLAAVEGYEMASKNEKDEPFILEKDQCWVLSDDESLKPKEARDSRLFGPLPMSDILGRVIYAMRSAVDHGPVQNSHLAMGKDTSVLSVELDVDEMAKNLKT</sequence>
<reference evidence="1 2" key="1">
    <citation type="journal article" date="2021" name="Hortic Res">
        <title>Chromosome-scale assembly of the Dendrobium chrysotoxum genome enhances the understanding of orchid evolution.</title>
        <authorList>
            <person name="Zhang Y."/>
            <person name="Zhang G.Q."/>
            <person name="Zhang D."/>
            <person name="Liu X.D."/>
            <person name="Xu X.Y."/>
            <person name="Sun W.H."/>
            <person name="Yu X."/>
            <person name="Zhu X."/>
            <person name="Wang Z.W."/>
            <person name="Zhao X."/>
            <person name="Zhong W.Y."/>
            <person name="Chen H."/>
            <person name="Yin W.L."/>
            <person name="Huang T."/>
            <person name="Niu S.C."/>
            <person name="Liu Z.J."/>
        </authorList>
    </citation>
    <scope>NUCLEOTIDE SEQUENCE [LARGE SCALE GENOMIC DNA]</scope>
    <source>
        <strain evidence="1">Lindl</strain>
    </source>
</reference>
<dbReference type="InterPro" id="IPR036286">
    <property type="entry name" value="LexA/Signal_pep-like_sf"/>
</dbReference>
<keyword evidence="2" id="KW-1185">Reference proteome</keyword>
<dbReference type="GO" id="GO:0004252">
    <property type="term" value="F:serine-type endopeptidase activity"/>
    <property type="evidence" value="ECO:0007669"/>
    <property type="project" value="InterPro"/>
</dbReference>
<protein>
    <recommendedName>
        <fullName evidence="3">Mitochondrial inner membrane protease subunit 2</fullName>
    </recommendedName>
</protein>
<proteinExistence type="predicted"/>
<dbReference type="CDD" id="cd06530">
    <property type="entry name" value="S26_SPase_I"/>
    <property type="match status" value="1"/>
</dbReference>
<dbReference type="Proteomes" id="UP000775213">
    <property type="component" value="Unassembled WGS sequence"/>
</dbReference>
<dbReference type="EMBL" id="JAGFBR010000002">
    <property type="protein sequence ID" value="KAH0469500.1"/>
    <property type="molecule type" value="Genomic_DNA"/>
</dbReference>
<name>A0AAV7H5U1_DENCH</name>
<comment type="caution">
    <text evidence="1">The sequence shown here is derived from an EMBL/GenBank/DDBJ whole genome shotgun (WGS) entry which is preliminary data.</text>
</comment>
<dbReference type="PANTHER" id="PTHR47040">
    <property type="entry name" value="OSJNBA0068L06.9 PROTEIN"/>
    <property type="match status" value="1"/>
</dbReference>
<dbReference type="InterPro" id="IPR019533">
    <property type="entry name" value="Peptidase_S26"/>
</dbReference>
<evidence type="ECO:0008006" key="3">
    <source>
        <dbReference type="Google" id="ProtNLM"/>
    </source>
</evidence>